<keyword evidence="2" id="KW-0561">Oxygen transport</keyword>
<evidence type="ECO:0000256" key="2">
    <source>
        <dbReference type="ARBA" id="ARBA00022621"/>
    </source>
</evidence>
<evidence type="ECO:0000313" key="6">
    <source>
        <dbReference type="EMBL" id="NIK88522.1"/>
    </source>
</evidence>
<dbReference type="InterPro" id="IPR050669">
    <property type="entry name" value="Hemerythrin"/>
</dbReference>
<evidence type="ECO:0000259" key="5">
    <source>
        <dbReference type="Pfam" id="PF01814"/>
    </source>
</evidence>
<dbReference type="InterPro" id="IPR035938">
    <property type="entry name" value="Hemerythrin-like_sf"/>
</dbReference>
<organism evidence="6 7">
    <name type="scientific">Rhizomicrobium palustre</name>
    <dbReference type="NCBI Taxonomy" id="189966"/>
    <lineage>
        <taxon>Bacteria</taxon>
        <taxon>Pseudomonadati</taxon>
        <taxon>Pseudomonadota</taxon>
        <taxon>Alphaproteobacteria</taxon>
        <taxon>Micropepsales</taxon>
        <taxon>Micropepsaceae</taxon>
        <taxon>Rhizomicrobium</taxon>
    </lineage>
</organism>
<comment type="similarity">
    <text evidence="1">Belongs to the hemerythrin family.</text>
</comment>
<dbReference type="InterPro" id="IPR012827">
    <property type="entry name" value="Hemerythrin_metal-bd"/>
</dbReference>
<evidence type="ECO:0000256" key="1">
    <source>
        <dbReference type="ARBA" id="ARBA00010587"/>
    </source>
</evidence>
<dbReference type="InterPro" id="IPR016131">
    <property type="entry name" value="Haemerythrin_Fe_BS"/>
</dbReference>
<dbReference type="GO" id="GO:0046872">
    <property type="term" value="F:metal ion binding"/>
    <property type="evidence" value="ECO:0007669"/>
    <property type="project" value="UniProtKB-KW"/>
</dbReference>
<dbReference type="NCBIfam" id="NF033749">
    <property type="entry name" value="bact_hemeryth"/>
    <property type="match status" value="1"/>
</dbReference>
<keyword evidence="2" id="KW-0813">Transport</keyword>
<proteinExistence type="inferred from homology"/>
<evidence type="ECO:0000313" key="7">
    <source>
        <dbReference type="Proteomes" id="UP000570514"/>
    </source>
</evidence>
<dbReference type="Gene3D" id="1.20.120.50">
    <property type="entry name" value="Hemerythrin-like"/>
    <property type="match status" value="1"/>
</dbReference>
<dbReference type="NCBIfam" id="TIGR02481">
    <property type="entry name" value="hemeryth_dom"/>
    <property type="match status" value="1"/>
</dbReference>
<dbReference type="AlphaFoldDB" id="A0A846MZT5"/>
<reference evidence="6 7" key="1">
    <citation type="submission" date="2020-03" db="EMBL/GenBank/DDBJ databases">
        <title>Genomic Encyclopedia of Type Strains, Phase IV (KMG-IV): sequencing the most valuable type-strain genomes for metagenomic binning, comparative biology and taxonomic classification.</title>
        <authorList>
            <person name="Goeker M."/>
        </authorList>
    </citation>
    <scope>NUCLEOTIDE SEQUENCE [LARGE SCALE GENOMIC DNA]</scope>
    <source>
        <strain evidence="6 7">DSM 19867</strain>
    </source>
</reference>
<evidence type="ECO:0000256" key="4">
    <source>
        <dbReference type="ARBA" id="ARBA00023004"/>
    </source>
</evidence>
<dbReference type="PANTHER" id="PTHR37164">
    <property type="entry name" value="BACTERIOHEMERYTHRIN"/>
    <property type="match status" value="1"/>
</dbReference>
<dbReference type="RefSeq" id="WP_167082694.1">
    <property type="nucleotide sequence ID" value="NZ_BAAADC010000001.1"/>
</dbReference>
<evidence type="ECO:0000256" key="3">
    <source>
        <dbReference type="ARBA" id="ARBA00022723"/>
    </source>
</evidence>
<dbReference type="PANTHER" id="PTHR37164:SF1">
    <property type="entry name" value="BACTERIOHEMERYTHRIN"/>
    <property type="match status" value="1"/>
</dbReference>
<dbReference type="EMBL" id="JAASRM010000001">
    <property type="protein sequence ID" value="NIK88522.1"/>
    <property type="molecule type" value="Genomic_DNA"/>
</dbReference>
<dbReference type="CDD" id="cd12107">
    <property type="entry name" value="Hemerythrin"/>
    <property type="match status" value="1"/>
</dbReference>
<dbReference type="GO" id="GO:0005344">
    <property type="term" value="F:oxygen carrier activity"/>
    <property type="evidence" value="ECO:0007669"/>
    <property type="project" value="UniProtKB-KW"/>
</dbReference>
<feature type="domain" description="Hemerythrin-like" evidence="5">
    <location>
        <begin position="12"/>
        <end position="128"/>
    </location>
</feature>
<dbReference type="InterPro" id="IPR012312">
    <property type="entry name" value="Hemerythrin-like"/>
</dbReference>
<keyword evidence="7" id="KW-1185">Reference proteome</keyword>
<dbReference type="SUPFAM" id="SSF47188">
    <property type="entry name" value="Hemerythrin-like"/>
    <property type="match status" value="1"/>
</dbReference>
<name>A0A846MZT5_9PROT</name>
<dbReference type="Proteomes" id="UP000570514">
    <property type="component" value="Unassembled WGS sequence"/>
</dbReference>
<sequence length="143" mass="16964">MAFMEWDNSYYTGVDIFDEEHKKLVAIINDLNAAQEAGCEKTELEFICARLVEYTALHFRHEEMYFAQCDYPEAEEHKGFHDALKAAVFAFRDRVQLENCPSVAEELAQFLRRWYHVHILVEDAKYARHLKEHAHLYARRPEL</sequence>
<keyword evidence="3" id="KW-0479">Metal-binding</keyword>
<keyword evidence="4" id="KW-0408">Iron</keyword>
<protein>
    <submittedName>
        <fullName evidence="6">Hemerythrin-like metal-binding protein</fullName>
    </submittedName>
</protein>
<comment type="caution">
    <text evidence="6">The sequence shown here is derived from an EMBL/GenBank/DDBJ whole genome shotgun (WGS) entry which is preliminary data.</text>
</comment>
<gene>
    <name evidence="6" type="ORF">FHS83_001840</name>
</gene>
<dbReference type="Pfam" id="PF01814">
    <property type="entry name" value="Hemerythrin"/>
    <property type="match status" value="1"/>
</dbReference>
<accession>A0A846MZT5</accession>
<dbReference type="PROSITE" id="PS00550">
    <property type="entry name" value="HEMERYTHRINS"/>
    <property type="match status" value="1"/>
</dbReference>